<dbReference type="Gene3D" id="1.20.5.100">
    <property type="entry name" value="Cytochrome c1, transmembrane anchor, C-terminal"/>
    <property type="match status" value="1"/>
</dbReference>
<dbReference type="InterPro" id="IPR036220">
    <property type="entry name" value="UDP-Glc/GDP-Man_DH_C_sf"/>
</dbReference>
<feature type="binding site" evidence="11">
    <location>
        <position position="83"/>
    </location>
    <ligand>
        <name>NAD(+)</name>
        <dbReference type="ChEBI" id="CHEBI:57540"/>
    </ligand>
</feature>
<keyword evidence="5 8" id="KW-0560">Oxidoreductase</keyword>
<dbReference type="Pfam" id="PF03721">
    <property type="entry name" value="UDPG_MGDP_dh_N"/>
    <property type="match status" value="1"/>
</dbReference>
<comment type="similarity">
    <text evidence="2 8">Belongs to the UDP-glucose/GDP-mannose dehydrogenase family.</text>
</comment>
<comment type="pathway">
    <text evidence="1">Nucleotide-sugar biosynthesis; UDP-alpha-D-glucuronate biosynthesis; UDP-alpha-D-glucuronate from UDP-alpha-D-glucose: step 1/1.</text>
</comment>
<accession>A0A9D1SML3</accession>
<dbReference type="SMART" id="SM00984">
    <property type="entry name" value="UDPG_MGDP_dh_C"/>
    <property type="match status" value="1"/>
</dbReference>
<evidence type="ECO:0000256" key="5">
    <source>
        <dbReference type="ARBA" id="ARBA00023002"/>
    </source>
</evidence>
<feature type="binding site" evidence="11">
    <location>
        <position position="147"/>
    </location>
    <ligand>
        <name>NAD(+)</name>
        <dbReference type="ChEBI" id="CHEBI:57540"/>
    </ligand>
</feature>
<dbReference type="Proteomes" id="UP000824142">
    <property type="component" value="Unassembled WGS sequence"/>
</dbReference>
<evidence type="ECO:0000256" key="6">
    <source>
        <dbReference type="ARBA" id="ARBA00023027"/>
    </source>
</evidence>
<dbReference type="InterPro" id="IPR001732">
    <property type="entry name" value="UDP-Glc/GDP-Man_DH_N"/>
</dbReference>
<dbReference type="PIRSF" id="PIRSF500134">
    <property type="entry name" value="UDPglc_DH_bac"/>
    <property type="match status" value="1"/>
</dbReference>
<feature type="binding site" evidence="10">
    <location>
        <begin position="243"/>
        <end position="247"/>
    </location>
    <ligand>
        <name>substrate</name>
    </ligand>
</feature>
<evidence type="ECO:0000256" key="11">
    <source>
        <dbReference type="PIRSR" id="PIRSR500134-3"/>
    </source>
</evidence>
<feature type="binding site" evidence="10">
    <location>
        <begin position="144"/>
        <end position="147"/>
    </location>
    <ligand>
        <name>substrate</name>
    </ligand>
</feature>
<evidence type="ECO:0000313" key="13">
    <source>
        <dbReference type="EMBL" id="HIU65198.1"/>
    </source>
</evidence>
<feature type="binding site" evidence="11">
    <location>
        <position position="322"/>
    </location>
    <ligand>
        <name>NAD(+)</name>
        <dbReference type="ChEBI" id="CHEBI:57540"/>
    </ligand>
</feature>
<gene>
    <name evidence="13" type="ORF">IAC63_00970</name>
</gene>
<feature type="binding site" evidence="10">
    <location>
        <position position="251"/>
    </location>
    <ligand>
        <name>substrate</name>
    </ligand>
</feature>
<feature type="binding site" evidence="11">
    <location>
        <position position="257"/>
    </location>
    <ligand>
        <name>NAD(+)</name>
        <dbReference type="ChEBI" id="CHEBI:57540"/>
    </ligand>
</feature>
<dbReference type="Gene3D" id="3.40.50.720">
    <property type="entry name" value="NAD(P)-binding Rossmann-like Domain"/>
    <property type="match status" value="2"/>
</dbReference>
<feature type="binding site" evidence="10">
    <location>
        <position position="198"/>
    </location>
    <ligand>
        <name>substrate</name>
    </ligand>
</feature>
<evidence type="ECO:0000256" key="7">
    <source>
        <dbReference type="ARBA" id="ARBA00047473"/>
    </source>
</evidence>
<keyword evidence="6 8" id="KW-0520">NAD</keyword>
<dbReference type="PIRSF" id="PIRSF000124">
    <property type="entry name" value="UDPglc_GDPman_dh"/>
    <property type="match status" value="1"/>
</dbReference>
<reference evidence="13" key="2">
    <citation type="journal article" date="2021" name="PeerJ">
        <title>Extensive microbial diversity within the chicken gut microbiome revealed by metagenomics and culture.</title>
        <authorList>
            <person name="Gilroy R."/>
            <person name="Ravi A."/>
            <person name="Getino M."/>
            <person name="Pursley I."/>
            <person name="Horton D.L."/>
            <person name="Alikhan N.F."/>
            <person name="Baker D."/>
            <person name="Gharbi K."/>
            <person name="Hall N."/>
            <person name="Watson M."/>
            <person name="Adriaenssens E.M."/>
            <person name="Foster-Nyarko E."/>
            <person name="Jarju S."/>
            <person name="Secka A."/>
            <person name="Antonio M."/>
            <person name="Oren A."/>
            <person name="Chaudhuri R.R."/>
            <person name="La Ragione R."/>
            <person name="Hildebrand F."/>
            <person name="Pallen M.J."/>
        </authorList>
    </citation>
    <scope>NUCLEOTIDE SEQUENCE</scope>
    <source>
        <strain evidence="13">CHK136-897</strain>
    </source>
</reference>
<evidence type="ECO:0000256" key="2">
    <source>
        <dbReference type="ARBA" id="ARBA00006601"/>
    </source>
</evidence>
<dbReference type="GO" id="GO:0003979">
    <property type="term" value="F:UDP-glucose 6-dehydrogenase activity"/>
    <property type="evidence" value="ECO:0007669"/>
    <property type="project" value="UniProtKB-EC"/>
</dbReference>
<feature type="binding site" evidence="10">
    <location>
        <position position="315"/>
    </location>
    <ligand>
        <name>substrate</name>
    </ligand>
</feature>
<dbReference type="SUPFAM" id="SSF51735">
    <property type="entry name" value="NAD(P)-binding Rossmann-fold domains"/>
    <property type="match status" value="1"/>
</dbReference>
<comment type="catalytic activity">
    <reaction evidence="7 8">
        <text>UDP-alpha-D-glucose + 2 NAD(+) + H2O = UDP-alpha-D-glucuronate + 2 NADH + 3 H(+)</text>
        <dbReference type="Rhea" id="RHEA:23596"/>
        <dbReference type="ChEBI" id="CHEBI:15377"/>
        <dbReference type="ChEBI" id="CHEBI:15378"/>
        <dbReference type="ChEBI" id="CHEBI:57540"/>
        <dbReference type="ChEBI" id="CHEBI:57945"/>
        <dbReference type="ChEBI" id="CHEBI:58052"/>
        <dbReference type="ChEBI" id="CHEBI:58885"/>
        <dbReference type="EC" id="1.1.1.22"/>
    </reaction>
</comment>
<dbReference type="InterPro" id="IPR014026">
    <property type="entry name" value="UDP-Glc/GDP-Man_DH_dimer"/>
</dbReference>
<dbReference type="InterPro" id="IPR014027">
    <property type="entry name" value="UDP-Glc/GDP-Man_DH_C"/>
</dbReference>
<evidence type="ECO:0000256" key="10">
    <source>
        <dbReference type="PIRSR" id="PIRSR500134-2"/>
    </source>
</evidence>
<proteinExistence type="inferred from homology"/>
<feature type="active site" description="Nucleophile" evidence="9">
    <location>
        <position position="254"/>
    </location>
</feature>
<dbReference type="EC" id="1.1.1.22" evidence="3 8"/>
<dbReference type="GO" id="GO:0051287">
    <property type="term" value="F:NAD binding"/>
    <property type="evidence" value="ECO:0007669"/>
    <property type="project" value="InterPro"/>
</dbReference>
<sequence>MKIAVIGSGYVGLPTACGLASFGNDVVCIDNNEEKLKILNSGTMPLYEEGLQELYEEVKDKLKFSGQTSDINDADLIILAVGTPMADDGSANLQYIFQAAKDITPHLKNDAIVATKSTVPIGTNDEIERIINRSDIHVVSMPEFLREGYALHDFFNPDRIIIGTDNENVYNRIRDIYISHIPAERIIQTNRHSAELIKYASNAFLATKIQFINEISDLCEQIDADVSDVSIGMGMDSRIGRKFLNAGIGYGGSCFPKDTNALEYMARQHGVKLGLVSSTIRGNHDRRFNIASRINDQIKNLDASAKVAVLGLAFKNGTDDIRYSPAIDIISNINYKPIYAYDPKAMQNAKKVLSSNVTYTKSIQECVKGADIIVILTEWPEFKELENAEFEKPTLILDYRNLLDSGKMTIKKNVTYKRIGQK</sequence>
<dbReference type="PANTHER" id="PTHR43750">
    <property type="entry name" value="UDP-GLUCOSE 6-DEHYDROGENASE TUAD"/>
    <property type="match status" value="1"/>
</dbReference>
<dbReference type="AlphaFoldDB" id="A0A9D1SML3"/>
<dbReference type="Pfam" id="PF00984">
    <property type="entry name" value="UDPG_MGDP_dh"/>
    <property type="match status" value="1"/>
</dbReference>
<evidence type="ECO:0000256" key="4">
    <source>
        <dbReference type="ARBA" id="ARBA00015132"/>
    </source>
</evidence>
<dbReference type="InterPro" id="IPR017476">
    <property type="entry name" value="UDP-Glc/GDP-Man"/>
</dbReference>
<feature type="domain" description="UDP-glucose/GDP-mannose dehydrogenase C-terminal" evidence="12">
    <location>
        <begin position="308"/>
        <end position="405"/>
    </location>
</feature>
<dbReference type="Pfam" id="PF03720">
    <property type="entry name" value="UDPG_MGDP_dh_C"/>
    <property type="match status" value="1"/>
</dbReference>
<evidence type="ECO:0000259" key="12">
    <source>
        <dbReference type="SMART" id="SM00984"/>
    </source>
</evidence>
<comment type="caution">
    <text evidence="13">The sequence shown here is derived from an EMBL/GenBank/DDBJ whole genome shotgun (WGS) entry which is preliminary data.</text>
</comment>
<dbReference type="InterPro" id="IPR036291">
    <property type="entry name" value="NAD(P)-bd_dom_sf"/>
</dbReference>
<reference evidence="13" key="1">
    <citation type="submission" date="2020-10" db="EMBL/GenBank/DDBJ databases">
        <authorList>
            <person name="Gilroy R."/>
        </authorList>
    </citation>
    <scope>NUCLEOTIDE SEQUENCE</scope>
    <source>
        <strain evidence="13">CHK136-897</strain>
    </source>
</reference>
<name>A0A9D1SML3_9PROT</name>
<feature type="binding site" evidence="11">
    <location>
        <position position="35"/>
    </location>
    <ligand>
        <name>NAD(+)</name>
        <dbReference type="ChEBI" id="CHEBI:57540"/>
    </ligand>
</feature>
<dbReference type="SUPFAM" id="SSF48179">
    <property type="entry name" value="6-phosphogluconate dehydrogenase C-terminal domain-like"/>
    <property type="match status" value="1"/>
</dbReference>
<dbReference type="InterPro" id="IPR028357">
    <property type="entry name" value="UDPglc_DH_bac"/>
</dbReference>
<evidence type="ECO:0000256" key="8">
    <source>
        <dbReference type="PIRNR" id="PIRNR000124"/>
    </source>
</evidence>
<organism evidence="13 14">
    <name type="scientific">Candidatus Enterousia avicola</name>
    <dbReference type="NCBI Taxonomy" id="2840787"/>
    <lineage>
        <taxon>Bacteria</taxon>
        <taxon>Pseudomonadati</taxon>
        <taxon>Pseudomonadota</taxon>
        <taxon>Alphaproteobacteria</taxon>
        <taxon>Candidatus Enterousia</taxon>
    </lineage>
</organism>
<dbReference type="NCBIfam" id="TIGR03026">
    <property type="entry name" value="NDP-sugDHase"/>
    <property type="match status" value="1"/>
</dbReference>
<dbReference type="EMBL" id="DVNO01000006">
    <property type="protein sequence ID" value="HIU65198.1"/>
    <property type="molecule type" value="Genomic_DNA"/>
</dbReference>
<protein>
    <recommendedName>
        <fullName evidence="4 8">UDP-glucose 6-dehydrogenase</fullName>
        <ecNumber evidence="3 8">1.1.1.22</ecNumber>
    </recommendedName>
</protein>
<feature type="binding site" evidence="11">
    <location>
        <position position="30"/>
    </location>
    <ligand>
        <name>NAD(+)</name>
        <dbReference type="ChEBI" id="CHEBI:57540"/>
    </ligand>
</feature>
<evidence type="ECO:0000256" key="9">
    <source>
        <dbReference type="PIRSR" id="PIRSR500134-1"/>
    </source>
</evidence>
<evidence type="ECO:0000256" key="3">
    <source>
        <dbReference type="ARBA" id="ARBA00012954"/>
    </source>
</evidence>
<dbReference type="SUPFAM" id="SSF52413">
    <property type="entry name" value="UDP-glucose/GDP-mannose dehydrogenase C-terminal domain"/>
    <property type="match status" value="1"/>
</dbReference>
<dbReference type="GO" id="GO:0000271">
    <property type="term" value="P:polysaccharide biosynthetic process"/>
    <property type="evidence" value="ECO:0007669"/>
    <property type="project" value="InterPro"/>
</dbReference>
<evidence type="ECO:0000256" key="1">
    <source>
        <dbReference type="ARBA" id="ARBA00004701"/>
    </source>
</evidence>
<dbReference type="PANTHER" id="PTHR43750:SF3">
    <property type="entry name" value="UDP-GLUCOSE 6-DEHYDROGENASE TUAD"/>
    <property type="match status" value="1"/>
</dbReference>
<evidence type="ECO:0000313" key="14">
    <source>
        <dbReference type="Proteomes" id="UP000824142"/>
    </source>
</evidence>
<feature type="binding site" evidence="11">
    <location>
        <position position="118"/>
    </location>
    <ligand>
        <name>NAD(+)</name>
        <dbReference type="ChEBI" id="CHEBI:57540"/>
    </ligand>
</feature>
<dbReference type="InterPro" id="IPR008927">
    <property type="entry name" value="6-PGluconate_DH-like_C_sf"/>
</dbReference>